<dbReference type="GO" id="GO:0005524">
    <property type="term" value="F:ATP binding"/>
    <property type="evidence" value="ECO:0007669"/>
    <property type="project" value="UniProtKB-KW"/>
</dbReference>
<dbReference type="PROSITE" id="PS00675">
    <property type="entry name" value="SIGMA54_INTERACT_1"/>
    <property type="match status" value="1"/>
</dbReference>
<dbReference type="InterPro" id="IPR025943">
    <property type="entry name" value="Sigma_54_int_dom_ATP-bd_2"/>
</dbReference>
<evidence type="ECO:0000256" key="1">
    <source>
        <dbReference type="ARBA" id="ARBA00022741"/>
    </source>
</evidence>
<dbReference type="Gene3D" id="1.10.10.60">
    <property type="entry name" value="Homeodomain-like"/>
    <property type="match status" value="1"/>
</dbReference>
<accession>A0A9Q4G085</accession>
<dbReference type="InterPro" id="IPR025662">
    <property type="entry name" value="Sigma_54_int_dom_ATP-bd_1"/>
</dbReference>
<dbReference type="PROSITE" id="PS50112">
    <property type="entry name" value="PAS"/>
    <property type="match status" value="1"/>
</dbReference>
<dbReference type="Gene3D" id="3.40.50.300">
    <property type="entry name" value="P-loop containing nucleotide triphosphate hydrolases"/>
    <property type="match status" value="1"/>
</dbReference>
<dbReference type="CDD" id="cd00009">
    <property type="entry name" value="AAA"/>
    <property type="match status" value="1"/>
</dbReference>
<feature type="domain" description="Sigma-54 factor interaction" evidence="6">
    <location>
        <begin position="143"/>
        <end position="371"/>
    </location>
</feature>
<dbReference type="AlphaFoldDB" id="A0A9Q4G085"/>
<dbReference type="InterPro" id="IPR009057">
    <property type="entry name" value="Homeodomain-like_sf"/>
</dbReference>
<name>A0A9Q4G085_SALAG</name>
<dbReference type="InterPro" id="IPR058031">
    <property type="entry name" value="AAA_lid_NorR"/>
</dbReference>
<feature type="domain" description="PAS" evidence="7">
    <location>
        <begin position="12"/>
        <end position="81"/>
    </location>
</feature>
<dbReference type="RefSeq" id="WP_257822906.1">
    <property type="nucleotide sequence ID" value="NZ_JABXYM010000001.1"/>
</dbReference>
<dbReference type="InterPro" id="IPR025944">
    <property type="entry name" value="Sigma_54_int_dom_CS"/>
</dbReference>
<dbReference type="Gene3D" id="1.10.8.60">
    <property type="match status" value="1"/>
</dbReference>
<protein>
    <submittedName>
        <fullName evidence="8">Sigma 54-interacting transcriptional regulator</fullName>
    </submittedName>
</protein>
<dbReference type="Pfam" id="PF00158">
    <property type="entry name" value="Sigma54_activat"/>
    <property type="match status" value="1"/>
</dbReference>
<dbReference type="PANTHER" id="PTHR32071:SF74">
    <property type="entry name" value="TRANSCRIPTIONAL ACTIVATOR ROCR"/>
    <property type="match status" value="1"/>
</dbReference>
<sequence length="465" mass="52852">MFKEIPQLPGVYRQLLDAIDIGIHVINHEGKSIIYNKKMSEIEDMNKEEVLNKTIMDIFLFNSEEESRLLQALSNGSVHRNAKQTYFNFKGQEITTINDTFPLVHNDMRIGAVEIAKDITKLERLTRETSREKHDAKFTFEQIIGESSAIKEVVYNAQRATRTSSSVLISGETGTGKELFAQSIHNGSHRSAKPFISQNCAALPDSLIEGILFGSVKGAFTGATDHPGLFEQADGGTLMLDEINSLNASLQAKLLRAIQEKSIRRIGDTKNRTIDVRIIATVNEDPLLSLEKNRLREDLYYRLSVVSLTVPPLRKRKEDISLLADHFVQKYNHRFQLHVPGLTDEVSHFFKQYDWPGNVRELEHMIEGAMNLIDYDEPIHTIHLPVHVRKKFPLPANDMTIGDSNSLKQKGVESAVKPLHTYIEEVEKMYLANVLSIYNGNISQAAEKLGIKRQSLQYRRRKYNL</sequence>
<keyword evidence="5" id="KW-0804">Transcription</keyword>
<dbReference type="EMBL" id="JABXYM010000001">
    <property type="protein sequence ID" value="MCR6097817.1"/>
    <property type="molecule type" value="Genomic_DNA"/>
</dbReference>
<organism evidence="8 9">
    <name type="scientific">Salipaludibacillus agaradhaerens</name>
    <name type="common">Bacillus agaradhaerens</name>
    <dbReference type="NCBI Taxonomy" id="76935"/>
    <lineage>
        <taxon>Bacteria</taxon>
        <taxon>Bacillati</taxon>
        <taxon>Bacillota</taxon>
        <taxon>Bacilli</taxon>
        <taxon>Bacillales</taxon>
        <taxon>Bacillaceae</taxon>
    </lineage>
</organism>
<gene>
    <name evidence="8" type="ORF">HXA33_14870</name>
</gene>
<keyword evidence="2" id="KW-0067">ATP-binding</keyword>
<keyword evidence="4" id="KW-0238">DNA-binding</keyword>
<dbReference type="PROSITE" id="PS00676">
    <property type="entry name" value="SIGMA54_INTERACT_2"/>
    <property type="match status" value="1"/>
</dbReference>
<reference evidence="8" key="1">
    <citation type="submission" date="2020-06" db="EMBL/GenBank/DDBJ databases">
        <title>Insight into the genomes of haloalkaliphilic bacilli from Kenyan soda lakes.</title>
        <authorList>
            <person name="Mwirichia R."/>
            <person name="Villamizar G.C."/>
            <person name="Poehlein A."/>
            <person name="Mugweru J."/>
            <person name="Kipnyargis A."/>
            <person name="Kiplimo D."/>
            <person name="Orwa P."/>
            <person name="Daniel R."/>
        </authorList>
    </citation>
    <scope>NUCLEOTIDE SEQUENCE</scope>
    <source>
        <strain evidence="8">B1096_S55</strain>
    </source>
</reference>
<evidence type="ECO:0000313" key="8">
    <source>
        <dbReference type="EMBL" id="MCR6097817.1"/>
    </source>
</evidence>
<dbReference type="GO" id="GO:0006355">
    <property type="term" value="P:regulation of DNA-templated transcription"/>
    <property type="evidence" value="ECO:0007669"/>
    <property type="project" value="InterPro"/>
</dbReference>
<evidence type="ECO:0000256" key="3">
    <source>
        <dbReference type="ARBA" id="ARBA00023015"/>
    </source>
</evidence>
<dbReference type="PANTHER" id="PTHR32071">
    <property type="entry name" value="TRANSCRIPTIONAL REGULATORY PROTEIN"/>
    <property type="match status" value="1"/>
</dbReference>
<keyword evidence="9" id="KW-1185">Reference proteome</keyword>
<dbReference type="SUPFAM" id="SSF52540">
    <property type="entry name" value="P-loop containing nucleoside triphosphate hydrolases"/>
    <property type="match status" value="1"/>
</dbReference>
<evidence type="ECO:0000259" key="6">
    <source>
        <dbReference type="PROSITE" id="PS50045"/>
    </source>
</evidence>
<evidence type="ECO:0000256" key="4">
    <source>
        <dbReference type="ARBA" id="ARBA00023125"/>
    </source>
</evidence>
<dbReference type="PROSITE" id="PS00688">
    <property type="entry name" value="SIGMA54_INTERACT_3"/>
    <property type="match status" value="1"/>
</dbReference>
<dbReference type="NCBIfam" id="TIGR00229">
    <property type="entry name" value="sensory_box"/>
    <property type="match status" value="1"/>
</dbReference>
<evidence type="ECO:0000259" key="7">
    <source>
        <dbReference type="PROSITE" id="PS50112"/>
    </source>
</evidence>
<dbReference type="SMART" id="SM00382">
    <property type="entry name" value="AAA"/>
    <property type="match status" value="1"/>
</dbReference>
<dbReference type="Proteomes" id="UP001057753">
    <property type="component" value="Unassembled WGS sequence"/>
</dbReference>
<evidence type="ECO:0000256" key="5">
    <source>
        <dbReference type="ARBA" id="ARBA00023163"/>
    </source>
</evidence>
<evidence type="ECO:0000313" key="9">
    <source>
        <dbReference type="Proteomes" id="UP001057753"/>
    </source>
</evidence>
<dbReference type="PRINTS" id="PR01590">
    <property type="entry name" value="HTHFIS"/>
</dbReference>
<dbReference type="SUPFAM" id="SSF55785">
    <property type="entry name" value="PYP-like sensor domain (PAS domain)"/>
    <property type="match status" value="1"/>
</dbReference>
<keyword evidence="1" id="KW-0547">Nucleotide-binding</keyword>
<dbReference type="InterPro" id="IPR000014">
    <property type="entry name" value="PAS"/>
</dbReference>
<dbReference type="InterPro" id="IPR003593">
    <property type="entry name" value="AAA+_ATPase"/>
</dbReference>
<keyword evidence="3" id="KW-0805">Transcription regulation</keyword>
<dbReference type="Gene3D" id="3.30.450.20">
    <property type="entry name" value="PAS domain"/>
    <property type="match status" value="1"/>
</dbReference>
<comment type="caution">
    <text evidence="8">The sequence shown here is derived from an EMBL/GenBank/DDBJ whole genome shotgun (WGS) entry which is preliminary data.</text>
</comment>
<dbReference type="FunFam" id="3.40.50.300:FF:000006">
    <property type="entry name" value="DNA-binding transcriptional regulator NtrC"/>
    <property type="match status" value="1"/>
</dbReference>
<evidence type="ECO:0000256" key="2">
    <source>
        <dbReference type="ARBA" id="ARBA00022840"/>
    </source>
</evidence>
<dbReference type="Pfam" id="PF13426">
    <property type="entry name" value="PAS_9"/>
    <property type="match status" value="1"/>
</dbReference>
<dbReference type="InterPro" id="IPR027417">
    <property type="entry name" value="P-loop_NTPase"/>
</dbReference>
<dbReference type="InterPro" id="IPR002197">
    <property type="entry name" value="HTH_Fis"/>
</dbReference>
<proteinExistence type="predicted"/>
<dbReference type="Pfam" id="PF02954">
    <property type="entry name" value="HTH_8"/>
    <property type="match status" value="1"/>
</dbReference>
<dbReference type="Pfam" id="PF25601">
    <property type="entry name" value="AAA_lid_14"/>
    <property type="match status" value="1"/>
</dbReference>
<dbReference type="GO" id="GO:0043565">
    <property type="term" value="F:sequence-specific DNA binding"/>
    <property type="evidence" value="ECO:0007669"/>
    <property type="project" value="InterPro"/>
</dbReference>
<dbReference type="PROSITE" id="PS50045">
    <property type="entry name" value="SIGMA54_INTERACT_4"/>
    <property type="match status" value="1"/>
</dbReference>
<dbReference type="SUPFAM" id="SSF46689">
    <property type="entry name" value="Homeodomain-like"/>
    <property type="match status" value="1"/>
</dbReference>
<dbReference type="InterPro" id="IPR002078">
    <property type="entry name" value="Sigma_54_int"/>
</dbReference>
<dbReference type="InterPro" id="IPR035965">
    <property type="entry name" value="PAS-like_dom_sf"/>
</dbReference>